<accession>A0A0S7ENM4</accession>
<proteinExistence type="predicted"/>
<name>A0A0S7ENM4_9TELE</name>
<evidence type="ECO:0000313" key="1">
    <source>
        <dbReference type="EMBL" id="JAO06197.1"/>
    </source>
</evidence>
<dbReference type="EMBL" id="GBYX01475479">
    <property type="protein sequence ID" value="JAO06197.1"/>
    <property type="molecule type" value="Transcribed_RNA"/>
</dbReference>
<organism evidence="1">
    <name type="scientific">Poeciliopsis prolifica</name>
    <name type="common">blackstripe livebearer</name>
    <dbReference type="NCBI Taxonomy" id="188132"/>
    <lineage>
        <taxon>Eukaryota</taxon>
        <taxon>Metazoa</taxon>
        <taxon>Chordata</taxon>
        <taxon>Craniata</taxon>
        <taxon>Vertebrata</taxon>
        <taxon>Euteleostomi</taxon>
        <taxon>Actinopterygii</taxon>
        <taxon>Neopterygii</taxon>
        <taxon>Teleostei</taxon>
        <taxon>Neoteleostei</taxon>
        <taxon>Acanthomorphata</taxon>
        <taxon>Ovalentaria</taxon>
        <taxon>Atherinomorphae</taxon>
        <taxon>Cyprinodontiformes</taxon>
        <taxon>Poeciliidae</taxon>
        <taxon>Poeciliinae</taxon>
        <taxon>Poeciliopsis</taxon>
    </lineage>
</organism>
<reference evidence="1" key="1">
    <citation type="submission" date="2014-12" db="EMBL/GenBank/DDBJ databases">
        <title>Parallel Evolution in Life History Adaptation Evident in the Tissue-Specific Poeciliopsis prolifica transcriptome.</title>
        <authorList>
            <person name="Jue N.K."/>
            <person name="Foley R.J."/>
            <person name="Obergfell C."/>
            <person name="Reznick D.N."/>
            <person name="O'Neill R.J."/>
            <person name="O'Neill M.J."/>
        </authorList>
    </citation>
    <scope>NUCLEOTIDE SEQUENCE</scope>
</reference>
<gene>
    <name evidence="1" type="primary">PPUP7983</name>
</gene>
<protein>
    <submittedName>
        <fullName evidence="1">PPUP7983</fullName>
    </submittedName>
</protein>
<feature type="non-terminal residue" evidence="1">
    <location>
        <position position="110"/>
    </location>
</feature>
<sequence length="110" mass="12806">MLTEAADMNRCFSFCFTDVSTVWQRGREAFRNCRRWQICDKDLIGSTSRHLGEGVLRTTVDLDDFTLSAETHQTREHLWSEYDENEFDVPAAASLTLFFFLQYCLCMTEG</sequence>
<dbReference type="AlphaFoldDB" id="A0A0S7ENM4"/>